<protein>
    <submittedName>
        <fullName evidence="3">PEP-CTERM sorting domain-containing protein</fullName>
    </submittedName>
</protein>
<dbReference type="AlphaFoldDB" id="A0A9E8ZII9"/>
<evidence type="ECO:0000259" key="2">
    <source>
        <dbReference type="Pfam" id="PF07589"/>
    </source>
</evidence>
<sequence>MSFKRALASIGLVVGTAFTLTTAPAQAAKLTPAQLGLPVLSNQAPVGNGLSSPKASFPYYTSTFSPSQSLRVRFSILTPEGLGSRGMGMSSFGYTVIGSDGKATFQSIFSETRPYDPNASAKGNDWLGSCGKAITGACEVTITFEANKTYQLSLLSKGISTYGVGVLNSYTFDTASDQFYKNGTVAGHKQPFTTVSQPGALFIGMEDGEYKKSGNNFYYDYQDWVVKAEAVPEPATLLGLGAVAGGMLVARRRKAAPSV</sequence>
<organism evidence="3 4">
    <name type="scientific">Thermocoleostomius sinensis A174</name>
    <dbReference type="NCBI Taxonomy" id="2016057"/>
    <lineage>
        <taxon>Bacteria</taxon>
        <taxon>Bacillati</taxon>
        <taxon>Cyanobacteriota</taxon>
        <taxon>Cyanophyceae</taxon>
        <taxon>Oculatellales</taxon>
        <taxon>Oculatellaceae</taxon>
        <taxon>Thermocoleostomius</taxon>
    </lineage>
</organism>
<name>A0A9E8ZII9_9CYAN</name>
<dbReference type="NCBIfam" id="TIGR02595">
    <property type="entry name" value="PEP_CTERM"/>
    <property type="match status" value="1"/>
</dbReference>
<dbReference type="Proteomes" id="UP001163152">
    <property type="component" value="Chromosome"/>
</dbReference>
<dbReference type="KEGG" id="tsin:OXH18_07650"/>
<feature type="domain" description="Ice-binding protein C-terminal" evidence="2">
    <location>
        <begin position="230"/>
        <end position="253"/>
    </location>
</feature>
<feature type="signal peptide" evidence="1">
    <location>
        <begin position="1"/>
        <end position="27"/>
    </location>
</feature>
<evidence type="ECO:0000313" key="4">
    <source>
        <dbReference type="Proteomes" id="UP001163152"/>
    </source>
</evidence>
<dbReference type="Pfam" id="PF07589">
    <property type="entry name" value="PEP-CTERM"/>
    <property type="match status" value="1"/>
</dbReference>
<reference evidence="3" key="1">
    <citation type="submission" date="2022-12" db="EMBL/GenBank/DDBJ databases">
        <title>Polyphasic identification of a Novel Hot-Spring Cyanobacterium Ocullathermofonsia sinensis gen nov. sp. nov. and Genomic Insights on its Adaptations to the Thermal Habitat.</title>
        <authorList>
            <person name="Daroch M."/>
            <person name="Tang J."/>
            <person name="Jiang Y."/>
        </authorList>
    </citation>
    <scope>NUCLEOTIDE SEQUENCE</scope>
    <source>
        <strain evidence="3">PKUAC-SCTA174</strain>
    </source>
</reference>
<keyword evidence="4" id="KW-1185">Reference proteome</keyword>
<proteinExistence type="predicted"/>
<accession>A0A9E8ZII9</accession>
<evidence type="ECO:0000256" key="1">
    <source>
        <dbReference type="SAM" id="SignalP"/>
    </source>
</evidence>
<gene>
    <name evidence="3" type="ORF">OXH18_07650</name>
</gene>
<keyword evidence="1" id="KW-0732">Signal</keyword>
<dbReference type="EMBL" id="CP113797">
    <property type="protein sequence ID" value="WAL61845.1"/>
    <property type="molecule type" value="Genomic_DNA"/>
</dbReference>
<dbReference type="InterPro" id="IPR013424">
    <property type="entry name" value="Ice-binding_C"/>
</dbReference>
<evidence type="ECO:0000313" key="3">
    <source>
        <dbReference type="EMBL" id="WAL61845.1"/>
    </source>
</evidence>
<dbReference type="RefSeq" id="WP_268611897.1">
    <property type="nucleotide sequence ID" value="NZ_CP113797.1"/>
</dbReference>
<feature type="chain" id="PRO_5039154309" evidence="1">
    <location>
        <begin position="28"/>
        <end position="259"/>
    </location>
</feature>